<dbReference type="EMBL" id="LBUT01000021">
    <property type="protein sequence ID" value="KKQ68786.1"/>
    <property type="molecule type" value="Genomic_DNA"/>
</dbReference>
<comment type="caution">
    <text evidence="1">The sequence shown here is derived from an EMBL/GenBank/DDBJ whole genome shotgun (WGS) entry which is preliminary data.</text>
</comment>
<proteinExistence type="predicted"/>
<evidence type="ECO:0000313" key="1">
    <source>
        <dbReference type="EMBL" id="KKQ68786.1"/>
    </source>
</evidence>
<sequence length="224" mass="25637">MARIKLINQLKLEIEKYLGLPYFTNKPPIKTENNALVGKGDSKEIALTTIELANKLNINLLDLSPIEIYRFQKKHGIGIDCSGLIYHLSNFYYYLKTGKDIKSKLIGTEGKRGPRRLSANLLTGHPNAKEIKNLQDIQTSDLIRMDQGKHVIFIVEKLNNTIYYVHSSEKTKQKGVHYGQIKITNPDKSLKYQQWSDKTIENKKYPSLFNPKLGDGIFRLNCLS</sequence>
<organism evidence="1 2">
    <name type="scientific">Candidatus Shapirobacteria bacterium GW2011_GWE2_38_30</name>
    <dbReference type="NCBI Taxonomy" id="1618490"/>
    <lineage>
        <taxon>Bacteria</taxon>
        <taxon>Candidatus Shapironibacteriota</taxon>
    </lineage>
</organism>
<dbReference type="AlphaFoldDB" id="A0A0G0MV45"/>
<evidence type="ECO:0000313" key="2">
    <source>
        <dbReference type="Proteomes" id="UP000034406"/>
    </source>
</evidence>
<dbReference type="Gene3D" id="3.90.1720.10">
    <property type="entry name" value="endopeptidase domain like (from Nostoc punctiforme)"/>
    <property type="match status" value="1"/>
</dbReference>
<dbReference type="Proteomes" id="UP000034406">
    <property type="component" value="Unassembled WGS sequence"/>
</dbReference>
<accession>A0A0G0MV45</accession>
<reference evidence="1 2" key="1">
    <citation type="journal article" date="2015" name="Nature">
        <title>rRNA introns, odd ribosomes, and small enigmatic genomes across a large radiation of phyla.</title>
        <authorList>
            <person name="Brown C.T."/>
            <person name="Hug L.A."/>
            <person name="Thomas B.C."/>
            <person name="Sharon I."/>
            <person name="Castelle C.J."/>
            <person name="Singh A."/>
            <person name="Wilkins M.J."/>
            <person name="Williams K.H."/>
            <person name="Banfield J.F."/>
        </authorList>
    </citation>
    <scope>NUCLEOTIDE SEQUENCE [LARGE SCALE GENOMIC DNA]</scope>
</reference>
<name>A0A0G0MV45_9BACT</name>
<dbReference type="STRING" id="1618490.US90_C0021G0029"/>
<evidence type="ECO:0008006" key="3">
    <source>
        <dbReference type="Google" id="ProtNLM"/>
    </source>
</evidence>
<gene>
    <name evidence="1" type="ORF">US90_C0021G0029</name>
</gene>
<protein>
    <recommendedName>
        <fullName evidence="3">NlpC/P60 domain-containing protein</fullName>
    </recommendedName>
</protein>